<feature type="compositionally biased region" description="Polar residues" evidence="19">
    <location>
        <begin position="333"/>
        <end position="343"/>
    </location>
</feature>
<feature type="domain" description="JmjC" evidence="20">
    <location>
        <begin position="792"/>
        <end position="948"/>
    </location>
</feature>
<evidence type="ECO:0000313" key="21">
    <source>
        <dbReference type="EMBL" id="KAF2436155.1"/>
    </source>
</evidence>
<evidence type="ECO:0000256" key="3">
    <source>
        <dbReference type="ARBA" id="ARBA00004123"/>
    </source>
</evidence>
<comment type="caution">
    <text evidence="21">The sequence shown here is derived from an EMBL/GenBank/DDBJ whole genome shotgun (WGS) entry which is preliminary data.</text>
</comment>
<dbReference type="CDD" id="cd00067">
    <property type="entry name" value="GAL4"/>
    <property type="match status" value="1"/>
</dbReference>
<keyword evidence="12" id="KW-0560">Oxidoreductase</keyword>
<dbReference type="PROSITE" id="PS51184">
    <property type="entry name" value="JMJC"/>
    <property type="match status" value="1"/>
</dbReference>
<evidence type="ECO:0000256" key="2">
    <source>
        <dbReference type="ARBA" id="ARBA00003909"/>
    </source>
</evidence>
<dbReference type="EC" id="1.14.11.27" evidence="5"/>
<name>A0A9P4P2K7_9PEZI</name>
<dbReference type="SMART" id="SM00558">
    <property type="entry name" value="JmjC"/>
    <property type="match status" value="1"/>
</dbReference>
<keyword evidence="11" id="KW-0223">Dioxygenase</keyword>
<keyword evidence="15" id="KW-0804">Transcription</keyword>
<feature type="compositionally biased region" description="Acidic residues" evidence="19">
    <location>
        <begin position="1618"/>
        <end position="1635"/>
    </location>
</feature>
<evidence type="ECO:0000256" key="15">
    <source>
        <dbReference type="ARBA" id="ARBA00023163"/>
    </source>
</evidence>
<evidence type="ECO:0000256" key="10">
    <source>
        <dbReference type="ARBA" id="ARBA00022853"/>
    </source>
</evidence>
<evidence type="ECO:0000256" key="19">
    <source>
        <dbReference type="SAM" id="MobiDB-lite"/>
    </source>
</evidence>
<dbReference type="GO" id="GO:0000981">
    <property type="term" value="F:DNA-binding transcription factor activity, RNA polymerase II-specific"/>
    <property type="evidence" value="ECO:0007669"/>
    <property type="project" value="InterPro"/>
</dbReference>
<dbReference type="GO" id="GO:0140680">
    <property type="term" value="F:histone H3K36me/H3K36me2 demethylase activity"/>
    <property type="evidence" value="ECO:0007669"/>
    <property type="project" value="UniProtKB-EC"/>
</dbReference>
<accession>A0A9P4P2K7</accession>
<feature type="compositionally biased region" description="Polar residues" evidence="19">
    <location>
        <begin position="1791"/>
        <end position="1805"/>
    </location>
</feature>
<evidence type="ECO:0000256" key="11">
    <source>
        <dbReference type="ARBA" id="ARBA00022964"/>
    </source>
</evidence>
<feature type="compositionally biased region" description="Low complexity" evidence="19">
    <location>
        <begin position="407"/>
        <end position="419"/>
    </location>
</feature>
<comment type="subcellular location">
    <subcellularLocation>
        <location evidence="3">Nucleus</location>
    </subcellularLocation>
</comment>
<feature type="region of interest" description="Disordered" evidence="19">
    <location>
        <begin position="1669"/>
        <end position="1831"/>
    </location>
</feature>
<dbReference type="InterPro" id="IPR001965">
    <property type="entry name" value="Znf_PHD"/>
</dbReference>
<keyword evidence="16" id="KW-0539">Nucleus</keyword>
<evidence type="ECO:0000259" key="20">
    <source>
        <dbReference type="PROSITE" id="PS51184"/>
    </source>
</evidence>
<dbReference type="SUPFAM" id="SSF57903">
    <property type="entry name" value="FYVE/PHD zinc finger"/>
    <property type="match status" value="1"/>
</dbReference>
<evidence type="ECO:0000256" key="6">
    <source>
        <dbReference type="ARBA" id="ARBA00015153"/>
    </source>
</evidence>
<organism evidence="21 22">
    <name type="scientific">Tothia fuscella</name>
    <dbReference type="NCBI Taxonomy" id="1048955"/>
    <lineage>
        <taxon>Eukaryota</taxon>
        <taxon>Fungi</taxon>
        <taxon>Dikarya</taxon>
        <taxon>Ascomycota</taxon>
        <taxon>Pezizomycotina</taxon>
        <taxon>Dothideomycetes</taxon>
        <taxon>Pleosporomycetidae</taxon>
        <taxon>Venturiales</taxon>
        <taxon>Cylindrosympodiaceae</taxon>
        <taxon>Tothia</taxon>
    </lineage>
</organism>
<keyword evidence="8" id="KW-0863">Zinc-finger</keyword>
<dbReference type="Pfam" id="PF00628">
    <property type="entry name" value="PHD"/>
    <property type="match status" value="1"/>
</dbReference>
<feature type="region of interest" description="Disordered" evidence="19">
    <location>
        <begin position="397"/>
        <end position="439"/>
    </location>
</feature>
<keyword evidence="10" id="KW-0156">Chromatin regulator</keyword>
<dbReference type="PROSITE" id="PS01359">
    <property type="entry name" value="ZF_PHD_1"/>
    <property type="match status" value="1"/>
</dbReference>
<dbReference type="Gene3D" id="2.60.120.650">
    <property type="entry name" value="Cupin"/>
    <property type="match status" value="2"/>
</dbReference>
<dbReference type="GO" id="GO:0008270">
    <property type="term" value="F:zinc ion binding"/>
    <property type="evidence" value="ECO:0007669"/>
    <property type="project" value="UniProtKB-KW"/>
</dbReference>
<dbReference type="PANTHER" id="PTHR23123">
    <property type="entry name" value="PHD/F-BOX CONTAINING PROTEIN"/>
    <property type="match status" value="1"/>
</dbReference>
<feature type="region of interest" description="Disordered" evidence="19">
    <location>
        <begin position="1293"/>
        <end position="1337"/>
    </location>
</feature>
<dbReference type="OrthoDB" id="5876800at2759"/>
<evidence type="ECO:0000256" key="5">
    <source>
        <dbReference type="ARBA" id="ARBA00013246"/>
    </source>
</evidence>
<evidence type="ECO:0000256" key="16">
    <source>
        <dbReference type="ARBA" id="ARBA00023242"/>
    </source>
</evidence>
<comment type="similarity">
    <text evidence="4">Belongs to the JHDM1 histone demethylase family.</text>
</comment>
<dbReference type="Proteomes" id="UP000800235">
    <property type="component" value="Unassembled WGS sequence"/>
</dbReference>
<dbReference type="Pfam" id="PF17811">
    <property type="entry name" value="JHD"/>
    <property type="match status" value="1"/>
</dbReference>
<feature type="compositionally biased region" description="Basic residues" evidence="19">
    <location>
        <begin position="87"/>
        <end position="96"/>
    </location>
</feature>
<feature type="compositionally biased region" description="Polar residues" evidence="19">
    <location>
        <begin position="429"/>
        <end position="439"/>
    </location>
</feature>
<feature type="compositionally biased region" description="Acidic residues" evidence="19">
    <location>
        <begin position="1644"/>
        <end position="1654"/>
    </location>
</feature>
<dbReference type="EMBL" id="MU007011">
    <property type="protein sequence ID" value="KAF2436155.1"/>
    <property type="molecule type" value="Genomic_DNA"/>
</dbReference>
<dbReference type="InterPro" id="IPR050690">
    <property type="entry name" value="JHDM1_Histone_Demethylase"/>
</dbReference>
<dbReference type="SUPFAM" id="SSF51197">
    <property type="entry name" value="Clavaminate synthase-like"/>
    <property type="match status" value="1"/>
</dbReference>
<evidence type="ECO:0000256" key="4">
    <source>
        <dbReference type="ARBA" id="ARBA00008037"/>
    </source>
</evidence>
<evidence type="ECO:0000256" key="13">
    <source>
        <dbReference type="ARBA" id="ARBA00023004"/>
    </source>
</evidence>
<feature type="region of interest" description="Disordered" evidence="19">
    <location>
        <begin position="131"/>
        <end position="155"/>
    </location>
</feature>
<comment type="catalytic activity">
    <reaction evidence="18">
        <text>N(6),N(6)-dimethyl-L-lysyl(36)-[histone H3] + 2 2-oxoglutarate + 2 O2 = L-lysyl(36)-[histone H3] + 2 formaldehyde + 2 succinate + 2 CO2</text>
        <dbReference type="Rhea" id="RHEA:42032"/>
        <dbReference type="Rhea" id="RHEA-COMP:9785"/>
        <dbReference type="Rhea" id="RHEA-COMP:9787"/>
        <dbReference type="ChEBI" id="CHEBI:15379"/>
        <dbReference type="ChEBI" id="CHEBI:16526"/>
        <dbReference type="ChEBI" id="CHEBI:16810"/>
        <dbReference type="ChEBI" id="CHEBI:16842"/>
        <dbReference type="ChEBI" id="CHEBI:29969"/>
        <dbReference type="ChEBI" id="CHEBI:30031"/>
        <dbReference type="ChEBI" id="CHEBI:61976"/>
        <dbReference type="EC" id="1.14.11.27"/>
    </reaction>
</comment>
<dbReference type="Pfam" id="PF02373">
    <property type="entry name" value="JmjC"/>
    <property type="match status" value="1"/>
</dbReference>
<keyword evidence="22" id="KW-1185">Reference proteome</keyword>
<dbReference type="GO" id="GO:0005634">
    <property type="term" value="C:nucleus"/>
    <property type="evidence" value="ECO:0007669"/>
    <property type="project" value="UniProtKB-SubCell"/>
</dbReference>
<keyword evidence="7" id="KW-0479">Metal-binding</keyword>
<keyword evidence="13" id="KW-0408">Iron</keyword>
<proteinExistence type="inferred from homology"/>
<keyword evidence="14" id="KW-0805">Transcription regulation</keyword>
<evidence type="ECO:0000256" key="8">
    <source>
        <dbReference type="ARBA" id="ARBA00022771"/>
    </source>
</evidence>
<dbReference type="InterPro" id="IPR003347">
    <property type="entry name" value="JmjC_dom"/>
</dbReference>
<evidence type="ECO:0000256" key="18">
    <source>
        <dbReference type="ARBA" id="ARBA00047915"/>
    </source>
</evidence>
<feature type="region of interest" description="Disordered" evidence="19">
    <location>
        <begin position="1534"/>
        <end position="1553"/>
    </location>
</feature>
<dbReference type="InterPro" id="IPR011011">
    <property type="entry name" value="Znf_FYVE_PHD"/>
</dbReference>
<keyword evidence="9" id="KW-0862">Zinc</keyword>
<evidence type="ECO:0000256" key="7">
    <source>
        <dbReference type="ARBA" id="ARBA00022723"/>
    </source>
</evidence>
<feature type="compositionally biased region" description="Low complexity" evidence="19">
    <location>
        <begin position="97"/>
        <end position="107"/>
    </location>
</feature>
<evidence type="ECO:0000256" key="17">
    <source>
        <dbReference type="ARBA" id="ARBA00031083"/>
    </source>
</evidence>
<dbReference type="InterPro" id="IPR041070">
    <property type="entry name" value="JHD"/>
</dbReference>
<evidence type="ECO:0000313" key="22">
    <source>
        <dbReference type="Proteomes" id="UP000800235"/>
    </source>
</evidence>
<feature type="compositionally biased region" description="Basic and acidic residues" evidence="19">
    <location>
        <begin position="176"/>
        <end position="185"/>
    </location>
</feature>
<feature type="region of interest" description="Disordered" evidence="19">
    <location>
        <begin position="48"/>
        <end position="114"/>
    </location>
</feature>
<dbReference type="InterPro" id="IPR019786">
    <property type="entry name" value="Zinc_finger_PHD-type_CS"/>
</dbReference>
<feature type="region of interest" description="Disordered" evidence="19">
    <location>
        <begin position="176"/>
        <end position="197"/>
    </location>
</feature>
<comment type="cofactor">
    <cofactor evidence="1">
        <name>Fe(2+)</name>
        <dbReference type="ChEBI" id="CHEBI:29033"/>
    </cofactor>
</comment>
<feature type="region of interest" description="Disordered" evidence="19">
    <location>
        <begin position="261"/>
        <end position="345"/>
    </location>
</feature>
<evidence type="ECO:0000256" key="1">
    <source>
        <dbReference type="ARBA" id="ARBA00001954"/>
    </source>
</evidence>
<dbReference type="CDD" id="cd15517">
    <property type="entry name" value="PHD_TCF19_like"/>
    <property type="match status" value="1"/>
</dbReference>
<feature type="region of interest" description="Disordered" evidence="19">
    <location>
        <begin position="1614"/>
        <end position="1654"/>
    </location>
</feature>
<comment type="function">
    <text evidence="2">Histone demethylase that specifically demethylates 'Lys-36' of histone H3, thereby playing a central role in histone code.</text>
</comment>
<gene>
    <name evidence="21" type="ORF">EJ08DRAFT_692039</name>
</gene>
<dbReference type="InterPro" id="IPR001138">
    <property type="entry name" value="Zn2Cys6_DnaBD"/>
</dbReference>
<dbReference type="SMART" id="SM00249">
    <property type="entry name" value="PHD"/>
    <property type="match status" value="1"/>
</dbReference>
<feature type="compositionally biased region" description="Low complexity" evidence="19">
    <location>
        <begin position="1819"/>
        <end position="1831"/>
    </location>
</feature>
<evidence type="ECO:0000256" key="12">
    <source>
        <dbReference type="ARBA" id="ARBA00023002"/>
    </source>
</evidence>
<feature type="compositionally biased region" description="Polar residues" evidence="19">
    <location>
        <begin position="261"/>
        <end position="272"/>
    </location>
</feature>
<protein>
    <recommendedName>
        <fullName evidence="6">JmjC domain-containing histone demethylation protein 1</fullName>
        <ecNumber evidence="5">1.14.11.27</ecNumber>
    </recommendedName>
    <alternativeName>
        <fullName evidence="17">[Histone-H3]-lysine-36 demethylase 1</fullName>
    </alternativeName>
</protein>
<evidence type="ECO:0000256" key="9">
    <source>
        <dbReference type="ARBA" id="ARBA00022833"/>
    </source>
</evidence>
<feature type="compositionally biased region" description="Basic and acidic residues" evidence="19">
    <location>
        <begin position="305"/>
        <end position="317"/>
    </location>
</feature>
<sequence length="1894" mass="210057">MSLNSFRNEFIDPNSRARSPTRIVDAIELIPESPLVLDIAALLNRPLPPPQIDSSHRRPQYRQPALRTQRRKPSTKTNNSGNASKRAAPKASRHSHSNSVGSSSSFHQPPPLSPIDTLASVASFEATSPHFGNAPLFYSPTRGDSRNHAQMSPPTHPYPAHAWSNTQYADYNQGFDDRPSKRARSEMAPSPQQASPIFNQGAVRPATSYNASFGWNVEQSIDNRQRMSGSSNQHYGQHSIDQNHNRMDDAELLLSLAYSSRAGSSRPTTNGIAHSPDMGRTPHQSTTRVAPSIPPFPYSAPQPSREFEAPQNEEHRMPGFGGSDIVDHDGLNGTLSGQTQTSPEEPVAPLVSAEEVDMGQRQSLLQQPAHVHYSEPELPNFMEDKLAPVEVTRLNASKSSKVTSIVPPKQLQSPPQSLLAEPKDLPTTPAVNDSSSFSTTGLLIDVPQAIWPTETRERRGSESHLRLGPQIQQSANDYRQSSVPLENPSAQVANNTEIEVDLPQSQVPSSSLNDQATRCAGCNWAPNSISEDKVDWLQCNGCKNWYHFACAGFNAKDIRRIDKFYCRGCKVEYGNTTFVRKSTRVHTTVDYAGLNEGVLRQSDDHPEHHYIEPIKNNKIQLVPETFPRMRAEDITADFLEKINFNEPILVPAHLNPRPHFPGKAPAQERVLRPSASESVRFDPMQDVVHPGPLSNPSMSADLPVEDEIDTSAIDEDQYELVPDDGQDGLDMVIPQGLTVRRVAQLYGPENQVPVIDVKSQEGDGKKWTVGKWADYYESTGDKVIRNVISLEVSKTPFGKLIRRPKVVRDLDLQDSVWPRNESRKSVGFYCLMSVADSYTDFHIDFGGSSVYYHILKGKKVFFFIPPTKVNLQKYEEWNTLASQNWTWLPDQTKTKECFRVDLYPGDTMLIPSGWIHSVWTPEDSLVIGGNFLTRLHYGMQFRIAEIEKNNKTGLAFRYPKFQKVMWYTILKYLEEDPLPSTVREIFNQGRQFERPIPSWQQFNKFGHNSDPGPENYHARYYPKAELEGLPEMVSYILRTVLIHLDCLEGISQTTRKAVSDSIPKNCEPLEVARTFTMWAAWKRGNESIPEWASVDGTLPTRNDGDAQKKLSNAQFKRLERAAAIPTPERQSVRIKTAQEISTTPKTSTLGPRRTACDACRKRKMRCKHIEASGSGSPVQYESNNTSPLPGSSTLFGVVIPSGSPPSNEAVFQAPRPEYYEPQSVLPVMFDNISVGGGTIVQHAETADSKKGRTKACDECRKSKVRYNNTSQDPLADDGQRRCVHDEFGNIDLVKKNEPPIPRGSAKRKLTDGEMPNGSKKSKKDSTVAEPSTMPEYSLNGSAQEALDQMAMMTQDQGATINGAEMDYSTTDIYNERPTDFYDYDTTANQAFDNEMVMPAAPMVGNHHSYPPEEEPVQAPSHFMGLQAIAYAATANAAESMLDPALFDTPTLPDAKPLTNGVEFVIEEPHVEETIENDTEAPAESMDIDIMPKPEVEPVHVDTVEERLLGEVAPVVAEMNGHQHAVEMSPAVEETAQEEAIAEPQTSSDSPVGGQDVDLVDVDVPVQEEQTPVKNVAEAISSSVEDAKQEDVELHVPMPTVEENAIQESIVHEPAVEEPTTEESTIDEPTIEESTAEETTIQETTPEESTIEEPMMEEPIVEEKVMAPLDTMPPTTIPIEEDTSVPAPHNEHRTSRASTVLSDAPDEHLPNGVEPAAPVEPVLPKPKRKYTRKSQVFAEPTENGVVLPPTEPAPVPSSKRVSSRHSKPIERLSTAQHAETEAWSTKKANKRQPLTNGHVTTPSIKSASPEVEQSRKKTPAKTPVAKTPAVKTPAKTPVFKTLAMKANAKRKSLPKDDVVATMADMDVENDEERDHRLAMQLHKEALGLRSRRGGS</sequence>
<reference evidence="21" key="1">
    <citation type="journal article" date="2020" name="Stud. Mycol.">
        <title>101 Dothideomycetes genomes: a test case for predicting lifestyles and emergence of pathogens.</title>
        <authorList>
            <person name="Haridas S."/>
            <person name="Albert R."/>
            <person name="Binder M."/>
            <person name="Bloem J."/>
            <person name="Labutti K."/>
            <person name="Salamov A."/>
            <person name="Andreopoulos B."/>
            <person name="Baker S."/>
            <person name="Barry K."/>
            <person name="Bills G."/>
            <person name="Bluhm B."/>
            <person name="Cannon C."/>
            <person name="Castanera R."/>
            <person name="Culley D."/>
            <person name="Daum C."/>
            <person name="Ezra D."/>
            <person name="Gonzalez J."/>
            <person name="Henrissat B."/>
            <person name="Kuo A."/>
            <person name="Liang C."/>
            <person name="Lipzen A."/>
            <person name="Lutzoni F."/>
            <person name="Magnuson J."/>
            <person name="Mondo S."/>
            <person name="Nolan M."/>
            <person name="Ohm R."/>
            <person name="Pangilinan J."/>
            <person name="Park H.-J."/>
            <person name="Ramirez L."/>
            <person name="Alfaro M."/>
            <person name="Sun H."/>
            <person name="Tritt A."/>
            <person name="Yoshinaga Y."/>
            <person name="Zwiers L.-H."/>
            <person name="Turgeon B."/>
            <person name="Goodwin S."/>
            <person name="Spatafora J."/>
            <person name="Crous P."/>
            <person name="Grigoriev I."/>
        </authorList>
    </citation>
    <scope>NUCLEOTIDE SEQUENCE</scope>
    <source>
        <strain evidence="21">CBS 130266</strain>
    </source>
</reference>
<dbReference type="InterPro" id="IPR019787">
    <property type="entry name" value="Znf_PHD-finger"/>
</dbReference>
<evidence type="ECO:0000256" key="14">
    <source>
        <dbReference type="ARBA" id="ARBA00023015"/>
    </source>
</evidence>